<evidence type="ECO:0000256" key="5">
    <source>
        <dbReference type="ARBA" id="ARBA00022741"/>
    </source>
</evidence>
<sequence>MADAVLTVDEVPRYIAGRAVLRELVDPGTLTVSEIGDGNLNLVFVCADGAGGSLVLKQALPYVRLVGPDWPMTEERATREAAALRAHSALSDNVCRLIDFDPERYVLALEDLSDHEVFRTRLNAEGPHEGVAERLGEYVADVAFGTSFLALGEEEFRLRAAAAANPELCAITEDLIFTEPYLGAQRNSVRPAVEPVLAGLQADSDWVEAAMAMKHRFLTAGESLIHGDLHTGSVFVRGSGTQLSVKTFDAEFACYGPVGFDLGMMWANMFFAGARAAALGRQARAEGLYRTVESSWDTFAARMWQLWPRRRSPEKYPDSFLSGWLRVILQDGFGFAGCEAARRTIGLAKVSDLESLDDDAYTAAATAMLQLGRALLVDRMTMTFDRLLHPHLSGASAAL</sequence>
<organism evidence="9 10">
    <name type="scientific">Pseudonocardia asaccharolytica DSM 44247 = NBRC 16224</name>
    <dbReference type="NCBI Taxonomy" id="1123024"/>
    <lineage>
        <taxon>Bacteria</taxon>
        <taxon>Bacillati</taxon>
        <taxon>Actinomycetota</taxon>
        <taxon>Actinomycetes</taxon>
        <taxon>Pseudonocardiales</taxon>
        <taxon>Pseudonocardiaceae</taxon>
        <taxon>Pseudonocardia</taxon>
    </lineage>
</organism>
<protein>
    <recommendedName>
        <fullName evidence="3">S-methyl-5-thioribose kinase</fullName>
        <ecNumber evidence="3">2.7.1.100</ecNumber>
    </recommendedName>
</protein>
<evidence type="ECO:0000256" key="2">
    <source>
        <dbReference type="ARBA" id="ARBA00011738"/>
    </source>
</evidence>
<evidence type="ECO:0000313" key="10">
    <source>
        <dbReference type="Proteomes" id="UP000321328"/>
    </source>
</evidence>
<dbReference type="InterPro" id="IPR002575">
    <property type="entry name" value="Aminoglycoside_PTrfase"/>
</dbReference>
<evidence type="ECO:0000256" key="4">
    <source>
        <dbReference type="ARBA" id="ARBA00022679"/>
    </source>
</evidence>
<proteinExistence type="inferred from homology"/>
<dbReference type="STRING" id="1123024.GCA_000423625_02008"/>
<evidence type="ECO:0000256" key="3">
    <source>
        <dbReference type="ARBA" id="ARBA00012128"/>
    </source>
</evidence>
<comment type="caution">
    <text evidence="9">The sequence shown here is derived from an EMBL/GenBank/DDBJ whole genome shotgun (WGS) entry which is preliminary data.</text>
</comment>
<keyword evidence="4" id="KW-0808">Transferase</keyword>
<dbReference type="EC" id="2.7.1.100" evidence="3"/>
<evidence type="ECO:0000256" key="6">
    <source>
        <dbReference type="ARBA" id="ARBA00022777"/>
    </source>
</evidence>
<dbReference type="Gene3D" id="3.90.1200.10">
    <property type="match status" value="1"/>
</dbReference>
<evidence type="ECO:0000256" key="7">
    <source>
        <dbReference type="ARBA" id="ARBA00022840"/>
    </source>
</evidence>
<keyword evidence="6 9" id="KW-0418">Kinase</keyword>
<feature type="domain" description="Aminoglycoside phosphotransferase" evidence="8">
    <location>
        <begin position="31"/>
        <end position="290"/>
    </location>
</feature>
<dbReference type="GO" id="GO:0009086">
    <property type="term" value="P:methionine biosynthetic process"/>
    <property type="evidence" value="ECO:0007669"/>
    <property type="project" value="InterPro"/>
</dbReference>
<dbReference type="Gene3D" id="3.30.200.20">
    <property type="entry name" value="Phosphorylase Kinase, domain 1"/>
    <property type="match status" value="1"/>
</dbReference>
<dbReference type="Pfam" id="PF01636">
    <property type="entry name" value="APH"/>
    <property type="match status" value="1"/>
</dbReference>
<dbReference type="Proteomes" id="UP000321328">
    <property type="component" value="Unassembled WGS sequence"/>
</dbReference>
<dbReference type="OrthoDB" id="9777791at2"/>
<dbReference type="PANTHER" id="PTHR34273">
    <property type="entry name" value="METHYLTHIORIBOSE KINASE"/>
    <property type="match status" value="1"/>
</dbReference>
<evidence type="ECO:0000259" key="8">
    <source>
        <dbReference type="Pfam" id="PF01636"/>
    </source>
</evidence>
<keyword evidence="7" id="KW-0067">ATP-binding</keyword>
<comment type="subunit">
    <text evidence="2">Homodimer.</text>
</comment>
<dbReference type="PANTHER" id="PTHR34273:SF2">
    <property type="entry name" value="METHYLTHIORIBOSE KINASE"/>
    <property type="match status" value="1"/>
</dbReference>
<dbReference type="InterPro" id="IPR011009">
    <property type="entry name" value="Kinase-like_dom_sf"/>
</dbReference>
<evidence type="ECO:0000256" key="1">
    <source>
        <dbReference type="ARBA" id="ARBA00010165"/>
    </source>
</evidence>
<comment type="similarity">
    <text evidence="1">Belongs to the methylthioribose kinase family.</text>
</comment>
<keyword evidence="10" id="KW-1185">Reference proteome</keyword>
<evidence type="ECO:0000313" key="9">
    <source>
        <dbReference type="EMBL" id="GEL20115.1"/>
    </source>
</evidence>
<keyword evidence="5" id="KW-0547">Nucleotide-binding</keyword>
<dbReference type="GO" id="GO:0005524">
    <property type="term" value="F:ATP binding"/>
    <property type="evidence" value="ECO:0007669"/>
    <property type="project" value="UniProtKB-KW"/>
</dbReference>
<dbReference type="GO" id="GO:0046522">
    <property type="term" value="F:S-methyl-5-thioribose kinase activity"/>
    <property type="evidence" value="ECO:0007669"/>
    <property type="project" value="UniProtKB-EC"/>
</dbReference>
<dbReference type="SUPFAM" id="SSF56112">
    <property type="entry name" value="Protein kinase-like (PK-like)"/>
    <property type="match status" value="1"/>
</dbReference>
<gene>
    <name evidence="9" type="primary">mtnK</name>
    <name evidence="9" type="ORF">PA7_39520</name>
</gene>
<reference evidence="9 10" key="1">
    <citation type="submission" date="2019-07" db="EMBL/GenBank/DDBJ databases">
        <title>Whole genome shotgun sequence of Pseudonocardia asaccharolytica NBRC 16224.</title>
        <authorList>
            <person name="Hosoyama A."/>
            <person name="Uohara A."/>
            <person name="Ohji S."/>
            <person name="Ichikawa N."/>
        </authorList>
    </citation>
    <scope>NUCLEOTIDE SEQUENCE [LARGE SCALE GENOMIC DNA]</scope>
    <source>
        <strain evidence="9 10">NBRC 16224</strain>
    </source>
</reference>
<dbReference type="InterPro" id="IPR009212">
    <property type="entry name" value="Methylthioribose_kinase"/>
</dbReference>
<dbReference type="AlphaFoldDB" id="A0A511D5Q5"/>
<dbReference type="RefSeq" id="WP_051232711.1">
    <property type="nucleotide sequence ID" value="NZ_AUII01000006.1"/>
</dbReference>
<dbReference type="NCBIfam" id="TIGR01767">
    <property type="entry name" value="MTRK"/>
    <property type="match status" value="1"/>
</dbReference>
<accession>A0A511D5Q5</accession>
<dbReference type="EMBL" id="BJVI01000058">
    <property type="protein sequence ID" value="GEL20115.1"/>
    <property type="molecule type" value="Genomic_DNA"/>
</dbReference>
<name>A0A511D5Q5_9PSEU</name>